<dbReference type="UniPathway" id="UPA00219"/>
<evidence type="ECO:0000256" key="7">
    <source>
        <dbReference type="ARBA" id="ARBA00015188"/>
    </source>
</evidence>
<comment type="pathway">
    <text evidence="4 20">Cell wall biogenesis; peptidoglycan biosynthesis.</text>
</comment>
<evidence type="ECO:0000256" key="8">
    <source>
        <dbReference type="ARBA" id="ARBA00022490"/>
    </source>
</evidence>
<dbReference type="EC" id="1.3.1.98" evidence="6 20"/>
<keyword evidence="10 20" id="KW-0285">Flavoprotein</keyword>
<gene>
    <name evidence="20" type="primary">murB</name>
    <name evidence="22" type="ORF">SAMN05444515_102111</name>
</gene>
<evidence type="ECO:0000256" key="15">
    <source>
        <dbReference type="ARBA" id="ARBA00023002"/>
    </source>
</evidence>
<keyword evidence="12 20" id="KW-0521">NADP</keyword>
<dbReference type="SUPFAM" id="SSF56176">
    <property type="entry name" value="FAD-binding/transporter-associated domain-like"/>
    <property type="match status" value="1"/>
</dbReference>
<comment type="cofactor">
    <cofactor evidence="1 20">
        <name>FAD</name>
        <dbReference type="ChEBI" id="CHEBI:57692"/>
    </cofactor>
</comment>
<dbReference type="InterPro" id="IPR016169">
    <property type="entry name" value="FAD-bd_PCMH_sub2"/>
</dbReference>
<evidence type="ECO:0000256" key="18">
    <source>
        <dbReference type="ARBA" id="ARBA00031026"/>
    </source>
</evidence>
<evidence type="ECO:0000256" key="17">
    <source>
        <dbReference type="ARBA" id="ARBA00023316"/>
    </source>
</evidence>
<feature type="active site" evidence="20">
    <location>
        <position position="287"/>
    </location>
</feature>
<evidence type="ECO:0000256" key="11">
    <source>
        <dbReference type="ARBA" id="ARBA00022827"/>
    </source>
</evidence>
<dbReference type="NCBIfam" id="NF010480">
    <property type="entry name" value="PRK13905.1"/>
    <property type="match status" value="1"/>
</dbReference>
<dbReference type="GO" id="GO:0008762">
    <property type="term" value="F:UDP-N-acetylmuramate dehydrogenase activity"/>
    <property type="evidence" value="ECO:0007669"/>
    <property type="project" value="UniProtKB-UniRule"/>
</dbReference>
<comment type="subcellular location">
    <subcellularLocation>
        <location evidence="3 20">Cytoplasm</location>
    </subcellularLocation>
</comment>
<keyword evidence="13 20" id="KW-0133">Cell shape</keyword>
<dbReference type="HAMAP" id="MF_00037">
    <property type="entry name" value="MurB"/>
    <property type="match status" value="1"/>
</dbReference>
<evidence type="ECO:0000256" key="3">
    <source>
        <dbReference type="ARBA" id="ARBA00004496"/>
    </source>
</evidence>
<evidence type="ECO:0000256" key="2">
    <source>
        <dbReference type="ARBA" id="ARBA00003921"/>
    </source>
</evidence>
<evidence type="ECO:0000256" key="16">
    <source>
        <dbReference type="ARBA" id="ARBA00023306"/>
    </source>
</evidence>
<keyword evidence="23" id="KW-1185">Reference proteome</keyword>
<proteinExistence type="inferred from homology"/>
<dbReference type="GO" id="GO:0071555">
    <property type="term" value="P:cell wall organization"/>
    <property type="evidence" value="ECO:0007669"/>
    <property type="project" value="UniProtKB-KW"/>
</dbReference>
<evidence type="ECO:0000256" key="10">
    <source>
        <dbReference type="ARBA" id="ARBA00022630"/>
    </source>
</evidence>
<dbReference type="GO" id="GO:0008360">
    <property type="term" value="P:regulation of cell shape"/>
    <property type="evidence" value="ECO:0007669"/>
    <property type="project" value="UniProtKB-KW"/>
</dbReference>
<evidence type="ECO:0000259" key="21">
    <source>
        <dbReference type="PROSITE" id="PS51387"/>
    </source>
</evidence>
<keyword evidence="9 20" id="KW-0132">Cell division</keyword>
<dbReference type="Proteomes" id="UP000199256">
    <property type="component" value="Unassembled WGS sequence"/>
</dbReference>
<dbReference type="InterPro" id="IPR016167">
    <property type="entry name" value="FAD-bd_PCMH_sub1"/>
</dbReference>
<reference evidence="23" key="1">
    <citation type="submission" date="2016-10" db="EMBL/GenBank/DDBJ databases">
        <authorList>
            <person name="Varghese N."/>
            <person name="Submissions S."/>
        </authorList>
    </citation>
    <scope>NUCLEOTIDE SEQUENCE [LARGE SCALE GENOMIC DNA]</scope>
    <source>
        <strain evidence="23">DSM 241</strain>
    </source>
</reference>
<evidence type="ECO:0000256" key="4">
    <source>
        <dbReference type="ARBA" id="ARBA00004752"/>
    </source>
</evidence>
<dbReference type="Pfam" id="PF01565">
    <property type="entry name" value="FAD_binding_4"/>
    <property type="match status" value="1"/>
</dbReference>
<dbReference type="PANTHER" id="PTHR21071:SF4">
    <property type="entry name" value="UDP-N-ACETYLENOLPYRUVOYLGLUCOSAMINE REDUCTASE"/>
    <property type="match status" value="1"/>
</dbReference>
<dbReference type="NCBIfam" id="TIGR00179">
    <property type="entry name" value="murB"/>
    <property type="match status" value="1"/>
</dbReference>
<dbReference type="InterPro" id="IPR036635">
    <property type="entry name" value="MurB_C_sf"/>
</dbReference>
<feature type="domain" description="FAD-binding PCMH-type" evidence="21">
    <location>
        <begin position="24"/>
        <end position="223"/>
    </location>
</feature>
<keyword evidence="14 20" id="KW-0573">Peptidoglycan synthesis</keyword>
<dbReference type="EMBL" id="FOAA01000002">
    <property type="protein sequence ID" value="SEK47287.1"/>
    <property type="molecule type" value="Genomic_DNA"/>
</dbReference>
<dbReference type="PANTHER" id="PTHR21071">
    <property type="entry name" value="UDP-N-ACETYLENOLPYRUVOYLGLUCOSAMINE REDUCTASE"/>
    <property type="match status" value="1"/>
</dbReference>
<dbReference type="SUPFAM" id="SSF56194">
    <property type="entry name" value="Uridine diphospho-N-Acetylenolpyruvylglucosamine reductase, MurB, C-terminal domain"/>
    <property type="match status" value="1"/>
</dbReference>
<dbReference type="GO" id="GO:0071949">
    <property type="term" value="F:FAD binding"/>
    <property type="evidence" value="ECO:0007669"/>
    <property type="project" value="InterPro"/>
</dbReference>
<dbReference type="Pfam" id="PF02873">
    <property type="entry name" value="MurB_C"/>
    <property type="match status" value="1"/>
</dbReference>
<evidence type="ECO:0000256" key="6">
    <source>
        <dbReference type="ARBA" id="ARBA00012518"/>
    </source>
</evidence>
<dbReference type="STRING" id="1396821.SAMN05444515_102111"/>
<comment type="function">
    <text evidence="2 20">Cell wall formation.</text>
</comment>
<dbReference type="InterPro" id="IPR011601">
    <property type="entry name" value="MurB_C"/>
</dbReference>
<sequence>MTAGHLRGELRINEWMARHTSWRVGGPADRWYRPADVEDLGRFLSGLRAGEPLLWVGLGSNLLVRDGGVRGTVIACSGIMDDLEILEDDRVRAGAGVTCAKLARFCAEHDRVGGEFFAGIPGALGGALAMNAGAWGDDTWSHVREVVTIDRQGRMTRRHASEYQVGYRSVRGPGEAGFVEAVLQFQAGEGARSRQHIKELLARRGKTQPIGQPSCGSVFRNPPGDHAARLIEACGLKGFAIGGAQVSEKHANFIINTGGARAQDIEDLMNHVRQAVQAHDGVALESEVRIVGEPHREARA</sequence>
<keyword evidence="11 20" id="KW-0274">FAD</keyword>
<organism evidence="22 23">
    <name type="scientific">Ectothiorhodospira marina</name>
    <dbReference type="NCBI Taxonomy" id="1396821"/>
    <lineage>
        <taxon>Bacteria</taxon>
        <taxon>Pseudomonadati</taxon>
        <taxon>Pseudomonadota</taxon>
        <taxon>Gammaproteobacteria</taxon>
        <taxon>Chromatiales</taxon>
        <taxon>Ectothiorhodospiraceae</taxon>
        <taxon>Ectothiorhodospira</taxon>
    </lineage>
</organism>
<dbReference type="AlphaFoldDB" id="A0A1H7HC03"/>
<comment type="catalytic activity">
    <reaction evidence="19 20">
        <text>UDP-N-acetyl-alpha-D-muramate + NADP(+) = UDP-N-acetyl-3-O-(1-carboxyvinyl)-alpha-D-glucosamine + NADPH + H(+)</text>
        <dbReference type="Rhea" id="RHEA:12248"/>
        <dbReference type="ChEBI" id="CHEBI:15378"/>
        <dbReference type="ChEBI" id="CHEBI:57783"/>
        <dbReference type="ChEBI" id="CHEBI:58349"/>
        <dbReference type="ChEBI" id="CHEBI:68483"/>
        <dbReference type="ChEBI" id="CHEBI:70757"/>
        <dbReference type="EC" id="1.3.1.98"/>
    </reaction>
</comment>
<keyword evidence="16 20" id="KW-0131">Cell cycle</keyword>
<dbReference type="Gene3D" id="3.30.465.10">
    <property type="match status" value="1"/>
</dbReference>
<protein>
    <recommendedName>
        <fullName evidence="7 20">UDP-N-acetylenolpyruvoylglucosamine reductase</fullName>
        <ecNumber evidence="6 20">1.3.1.98</ecNumber>
    </recommendedName>
    <alternativeName>
        <fullName evidence="18 20">UDP-N-acetylmuramate dehydrogenase</fullName>
    </alternativeName>
</protein>
<dbReference type="InterPro" id="IPR016166">
    <property type="entry name" value="FAD-bd_PCMH"/>
</dbReference>
<evidence type="ECO:0000256" key="12">
    <source>
        <dbReference type="ARBA" id="ARBA00022857"/>
    </source>
</evidence>
<feature type="active site" evidence="20">
    <location>
        <position position="168"/>
    </location>
</feature>
<dbReference type="InterPro" id="IPR006094">
    <property type="entry name" value="Oxid_FAD_bind_N"/>
</dbReference>
<dbReference type="GO" id="GO:0005829">
    <property type="term" value="C:cytosol"/>
    <property type="evidence" value="ECO:0007669"/>
    <property type="project" value="TreeGrafter"/>
</dbReference>
<evidence type="ECO:0000256" key="5">
    <source>
        <dbReference type="ARBA" id="ARBA00010485"/>
    </source>
</evidence>
<evidence type="ECO:0000256" key="1">
    <source>
        <dbReference type="ARBA" id="ARBA00001974"/>
    </source>
</evidence>
<dbReference type="InterPro" id="IPR036318">
    <property type="entry name" value="FAD-bd_PCMH-like_sf"/>
</dbReference>
<evidence type="ECO:0000256" key="19">
    <source>
        <dbReference type="ARBA" id="ARBA00048914"/>
    </source>
</evidence>
<dbReference type="Gene3D" id="3.90.78.10">
    <property type="entry name" value="UDP-N-acetylenolpyruvoylglucosamine reductase, C-terminal domain"/>
    <property type="match status" value="1"/>
</dbReference>
<dbReference type="InterPro" id="IPR003170">
    <property type="entry name" value="MurB"/>
</dbReference>
<name>A0A1H7HC03_9GAMM</name>
<dbReference type="RefSeq" id="WP_090250821.1">
    <property type="nucleotide sequence ID" value="NZ_FOAA01000002.1"/>
</dbReference>
<evidence type="ECO:0000256" key="20">
    <source>
        <dbReference type="HAMAP-Rule" id="MF_00037"/>
    </source>
</evidence>
<dbReference type="OrthoDB" id="9804753at2"/>
<evidence type="ECO:0000313" key="23">
    <source>
        <dbReference type="Proteomes" id="UP000199256"/>
    </source>
</evidence>
<comment type="similarity">
    <text evidence="5 20">Belongs to the MurB family.</text>
</comment>
<feature type="active site" description="Proton donor" evidence="20">
    <location>
        <position position="217"/>
    </location>
</feature>
<keyword evidence="17 20" id="KW-0961">Cell wall biogenesis/degradation</keyword>
<keyword evidence="8 20" id="KW-0963">Cytoplasm</keyword>
<dbReference type="GO" id="GO:0009252">
    <property type="term" value="P:peptidoglycan biosynthetic process"/>
    <property type="evidence" value="ECO:0007669"/>
    <property type="project" value="UniProtKB-UniRule"/>
</dbReference>
<evidence type="ECO:0000256" key="9">
    <source>
        <dbReference type="ARBA" id="ARBA00022618"/>
    </source>
</evidence>
<dbReference type="PROSITE" id="PS51387">
    <property type="entry name" value="FAD_PCMH"/>
    <property type="match status" value="1"/>
</dbReference>
<evidence type="ECO:0000256" key="13">
    <source>
        <dbReference type="ARBA" id="ARBA00022960"/>
    </source>
</evidence>
<evidence type="ECO:0000256" key="14">
    <source>
        <dbReference type="ARBA" id="ARBA00022984"/>
    </source>
</evidence>
<dbReference type="Gene3D" id="3.30.43.10">
    <property type="entry name" value="Uridine Diphospho-n-acetylenolpyruvylglucosamine Reductase, domain 2"/>
    <property type="match status" value="1"/>
</dbReference>
<dbReference type="GO" id="GO:0051301">
    <property type="term" value="P:cell division"/>
    <property type="evidence" value="ECO:0007669"/>
    <property type="project" value="UniProtKB-KW"/>
</dbReference>
<keyword evidence="15 20" id="KW-0560">Oxidoreductase</keyword>
<evidence type="ECO:0000313" key="22">
    <source>
        <dbReference type="EMBL" id="SEK47287.1"/>
    </source>
</evidence>
<accession>A0A1H7HC03</accession>